<dbReference type="SUPFAM" id="SSF56059">
    <property type="entry name" value="Glutathione synthetase ATP-binding domain-like"/>
    <property type="match status" value="2"/>
</dbReference>
<evidence type="ECO:0000256" key="9">
    <source>
        <dbReference type="ARBA" id="ARBA00022741"/>
    </source>
</evidence>
<dbReference type="GO" id="GO:0004088">
    <property type="term" value="F:carbamoyl-phosphate synthase (glutamine-hydrolyzing) activity"/>
    <property type="evidence" value="ECO:0007669"/>
    <property type="project" value="UniProtKB-EC"/>
</dbReference>
<dbReference type="Gene3D" id="3.40.50.20">
    <property type="match status" value="2"/>
</dbReference>
<comment type="catalytic activity">
    <reaction evidence="14">
        <text>hydrogencarbonate + NH4(+) + 2 ATP = carbamoyl phosphate + 2 ADP + phosphate + 2 H(+)</text>
        <dbReference type="Rhea" id="RHEA:18029"/>
        <dbReference type="ChEBI" id="CHEBI:15378"/>
        <dbReference type="ChEBI" id="CHEBI:17544"/>
        <dbReference type="ChEBI" id="CHEBI:28938"/>
        <dbReference type="ChEBI" id="CHEBI:30616"/>
        <dbReference type="ChEBI" id="CHEBI:43474"/>
        <dbReference type="ChEBI" id="CHEBI:58228"/>
        <dbReference type="ChEBI" id="CHEBI:456216"/>
        <dbReference type="EC" id="6.3.4.16"/>
    </reaction>
</comment>
<dbReference type="InterPro" id="IPR011761">
    <property type="entry name" value="ATP-grasp"/>
</dbReference>
<dbReference type="PRINTS" id="PR00098">
    <property type="entry name" value="CPSASE"/>
</dbReference>
<dbReference type="Pfam" id="PF02787">
    <property type="entry name" value="CPSase_L_D3"/>
    <property type="match status" value="1"/>
</dbReference>
<feature type="domain" description="ATP-grasp" evidence="17">
    <location>
        <begin position="671"/>
        <end position="861"/>
    </location>
</feature>
<evidence type="ECO:0000256" key="5">
    <source>
        <dbReference type="ARBA" id="ARBA00022598"/>
    </source>
</evidence>
<dbReference type="FunFam" id="1.10.1030.10:FF:000002">
    <property type="entry name" value="Carbamoyl-phosphate synthase large chain"/>
    <property type="match status" value="1"/>
</dbReference>
<dbReference type="NCBIfam" id="NF009455">
    <property type="entry name" value="PRK12815.1"/>
    <property type="match status" value="1"/>
</dbReference>
<dbReference type="SMART" id="SM00851">
    <property type="entry name" value="MGS"/>
    <property type="match status" value="1"/>
</dbReference>
<evidence type="ECO:0000256" key="4">
    <source>
        <dbReference type="ARBA" id="ARBA00022571"/>
    </source>
</evidence>
<dbReference type="Gene3D" id="1.10.1030.10">
    <property type="entry name" value="Carbamoyl-phosphate synthetase, large subunit oligomerisation domain"/>
    <property type="match status" value="1"/>
</dbReference>
<dbReference type="GO" id="GO:0004087">
    <property type="term" value="F:carbamoyl-phosphate synthase (ammonia) activity"/>
    <property type="evidence" value="ECO:0007669"/>
    <property type="project" value="UniProtKB-EC"/>
</dbReference>
<dbReference type="SUPFAM" id="SSF48108">
    <property type="entry name" value="Carbamoyl phosphate synthetase, large subunit connection domain"/>
    <property type="match status" value="1"/>
</dbReference>
<keyword evidence="6" id="KW-0028">Amino-acid biosynthesis</keyword>
<dbReference type="Pfam" id="PF02786">
    <property type="entry name" value="CPSase_L_D2"/>
    <property type="match status" value="2"/>
</dbReference>
<keyword evidence="13" id="KW-0464">Manganese</keyword>
<dbReference type="GO" id="GO:0005737">
    <property type="term" value="C:cytoplasm"/>
    <property type="evidence" value="ECO:0007669"/>
    <property type="project" value="TreeGrafter"/>
</dbReference>
<evidence type="ECO:0000256" key="1">
    <source>
        <dbReference type="ARBA" id="ARBA00001936"/>
    </source>
</evidence>
<dbReference type="InterPro" id="IPR006275">
    <property type="entry name" value="CPSase_lsu"/>
</dbReference>
<name>A0A2H6CT89_TETHA</name>
<evidence type="ECO:0000256" key="7">
    <source>
        <dbReference type="ARBA" id="ARBA00022723"/>
    </source>
</evidence>
<evidence type="ECO:0000256" key="11">
    <source>
        <dbReference type="ARBA" id="ARBA00022842"/>
    </source>
</evidence>
<dbReference type="InterPro" id="IPR016185">
    <property type="entry name" value="PreATP-grasp_dom_sf"/>
</dbReference>
<dbReference type="GO" id="GO:0006221">
    <property type="term" value="P:pyrimidine nucleotide biosynthetic process"/>
    <property type="evidence" value="ECO:0007669"/>
    <property type="project" value="UniProtKB-KW"/>
</dbReference>
<comment type="caution">
    <text evidence="19">The sequence shown here is derived from an EMBL/GenBank/DDBJ whole genome shotgun (WGS) entry which is preliminary data.</text>
</comment>
<dbReference type="PANTHER" id="PTHR11405">
    <property type="entry name" value="CARBAMOYLTRANSFERASE FAMILY MEMBER"/>
    <property type="match status" value="1"/>
</dbReference>
<organism evidence="19 20">
    <name type="scientific">Tetragenococcus halophilus subsp. halophilus</name>
    <dbReference type="NCBI Taxonomy" id="1513897"/>
    <lineage>
        <taxon>Bacteria</taxon>
        <taxon>Bacillati</taxon>
        <taxon>Bacillota</taxon>
        <taxon>Bacilli</taxon>
        <taxon>Lactobacillales</taxon>
        <taxon>Enterococcaceae</taxon>
        <taxon>Tetragenococcus</taxon>
    </lineage>
</organism>
<feature type="domain" description="ATP-grasp" evidence="17">
    <location>
        <begin position="133"/>
        <end position="327"/>
    </location>
</feature>
<keyword evidence="12" id="KW-0665">Pyrimidine biosynthesis</keyword>
<gene>
    <name evidence="19" type="ORF">TEHN7118_1016</name>
</gene>
<comment type="cofactor">
    <cofactor evidence="1">
        <name>Mn(2+)</name>
        <dbReference type="ChEBI" id="CHEBI:29035"/>
    </cofactor>
</comment>
<keyword evidence="8" id="KW-0677">Repeat</keyword>
<dbReference type="SUPFAM" id="SSF52335">
    <property type="entry name" value="Methylglyoxal synthase-like"/>
    <property type="match status" value="1"/>
</dbReference>
<dbReference type="InterPro" id="IPR005480">
    <property type="entry name" value="CPSase_lsu_oligo"/>
</dbReference>
<sequence length="1058" mass="117403">MPKRTDIKKILIIGSGPTVIGQAAEFDYTATQACIALKEEGYETVVVNSDPATIMTDKENADHIYIEPVTTEFLSRVLRKELPDAILPTFGGQTALNLAGELVASGILTELNIEILGTKNSVIEQTEDPDLLKKLLTSLNQPVQSLQVVTTEKEALACANEIGYPVFVRPLLTLAGAASGICYNEHRLKQCIAEGLNLSPAGQCIVEQSLSGFKEIEFEVLRDSADNALAVGNIENFDPVGIHSGDSLAFVPSQTLTDHEYQLLRDVSLQIIHALKINGSCHVRLALDPQSFDYYVLDINTRLTRSSVLIGKATAYPIARIAAKVAIGMSLAEIKNPMTEMTSANFEPSLDYVVTKIPHWPFDLRKSAQCQLNTQMKSVGEGMALGRNLEESLLKAIQSLADTSHIELVSLKQLTDDDLTQKIVHAQEDRLFALAESLRRGYNTIEELAEITKIDLLFLDKIAHIVEIESLLSERKDDFDVLKVAKQNGFSDQKIAQLWHTEKEKILHFRKQQGLSAVFKMVDSCAGEFIAKRPYFYRSYETENESSSKQKPAILLLGAGPIGIGQGLEFDYANVQAISAVQQAGYEAIVINDNPSSLSTDFMIADKLYFEPLTSEAVYDIVEQEKPVGVIGQFGGTSTYRLSEELAELGINLLAMDLNKLQEIKDPLKFDRMLKTLEINPRQRQVVSTEKEALASVESMGFPIAIRSYDLFNEDNVRRVDEKETLAVGLNYLKHKGDSPLLVVENYTSVRECEADIIYDGSTIFIAGITEYIERSDVHSGDSITVYPAQTFSKEVLQKVEVYSKQIIKHLDLIGVMNIQFVISENQVYVNRVLPYASRSLPFLSKIKKVPLVQIATRVILGDKLEDMEYNMSLASKEFYVKAPVFSLTNLVATDSYLKQEMKSTGTVMGSDISLEKALYKAFAAAGLAIPEFGSVLFTVADKDKEMALQLAQSFSEVGFNITATQKTAEYFDDHGLKVRKLAKSSTKNEQTIFERLENGHIQMIINTVRPNRQNVSYNSLAIFRKAVEQGVAVFTSLDTVVAILKVIQSRSFSTKEI</sequence>
<proteinExistence type="inferred from homology"/>
<dbReference type="InterPro" id="IPR005479">
    <property type="entry name" value="CPAse_ATP-bd"/>
</dbReference>
<dbReference type="PROSITE" id="PS50975">
    <property type="entry name" value="ATP_GRASP"/>
    <property type="match status" value="2"/>
</dbReference>
<dbReference type="GO" id="GO:0006541">
    <property type="term" value="P:glutamine metabolic process"/>
    <property type="evidence" value="ECO:0007669"/>
    <property type="project" value="TreeGrafter"/>
</dbReference>
<dbReference type="SMART" id="SM01096">
    <property type="entry name" value="CPSase_L_D3"/>
    <property type="match status" value="1"/>
</dbReference>
<dbReference type="EMBL" id="BDEC01000038">
    <property type="protein sequence ID" value="GBD68210.1"/>
    <property type="molecule type" value="Genomic_DNA"/>
</dbReference>
<dbReference type="InterPro" id="IPR036914">
    <property type="entry name" value="MGS-like_dom_sf"/>
</dbReference>
<keyword evidence="5" id="KW-0436">Ligase</keyword>
<accession>A0A2H6CT89</accession>
<comment type="pathway">
    <text evidence="2">Amino-acid biosynthesis; L-arginine biosynthesis; carbamoyl phosphate from bicarbonate: step 1/1.</text>
</comment>
<reference evidence="19 20" key="1">
    <citation type="submission" date="2016-05" db="EMBL/GenBank/DDBJ databases">
        <title>Whole genome sequencing of Tetragenococcus halophilus subsp. halophilus NISL 7118.</title>
        <authorList>
            <person name="Shiwa Y."/>
            <person name="Nishimura I."/>
            <person name="Yoshikawa H."/>
            <person name="Koyama Y."/>
            <person name="Oguma T."/>
        </authorList>
    </citation>
    <scope>NUCLEOTIDE SEQUENCE [LARGE SCALE GENOMIC DNA]</scope>
    <source>
        <strain evidence="19 20">NISL 7118</strain>
    </source>
</reference>
<evidence type="ECO:0000313" key="19">
    <source>
        <dbReference type="EMBL" id="GBD68210.1"/>
    </source>
</evidence>
<evidence type="ECO:0000256" key="14">
    <source>
        <dbReference type="ARBA" id="ARBA00047359"/>
    </source>
</evidence>
<dbReference type="NCBIfam" id="NF003671">
    <property type="entry name" value="PRK05294.1"/>
    <property type="match status" value="1"/>
</dbReference>
<dbReference type="GO" id="GO:0046872">
    <property type="term" value="F:metal ion binding"/>
    <property type="evidence" value="ECO:0007669"/>
    <property type="project" value="UniProtKB-KW"/>
</dbReference>
<keyword evidence="9 16" id="KW-0547">Nucleotide-binding</keyword>
<evidence type="ECO:0000256" key="13">
    <source>
        <dbReference type="ARBA" id="ARBA00023211"/>
    </source>
</evidence>
<dbReference type="InterPro" id="IPR005483">
    <property type="entry name" value="CPSase_dom"/>
</dbReference>
<dbReference type="GO" id="GO:0006526">
    <property type="term" value="P:L-arginine biosynthetic process"/>
    <property type="evidence" value="ECO:0007669"/>
    <property type="project" value="UniProtKB-KW"/>
</dbReference>
<evidence type="ECO:0000256" key="3">
    <source>
        <dbReference type="ARBA" id="ARBA00009799"/>
    </source>
</evidence>
<evidence type="ECO:0000256" key="12">
    <source>
        <dbReference type="ARBA" id="ARBA00022975"/>
    </source>
</evidence>
<protein>
    <submittedName>
        <fullName evidence="19">Putative carbamoyl-phosphate synthase large chain</fullName>
    </submittedName>
</protein>
<dbReference type="RefSeq" id="WP_103103444.1">
    <property type="nucleotide sequence ID" value="NZ_BDEC01000038.1"/>
</dbReference>
<dbReference type="InterPro" id="IPR011607">
    <property type="entry name" value="MGS-like_dom"/>
</dbReference>
<dbReference type="Gene3D" id="3.30.470.20">
    <property type="entry name" value="ATP-grasp fold, B domain"/>
    <property type="match status" value="2"/>
</dbReference>
<dbReference type="InterPro" id="IPR058047">
    <property type="entry name" value="CPSase_preATP-grasp"/>
</dbReference>
<dbReference type="InterPro" id="IPR036897">
    <property type="entry name" value="CarbamoylP_synth_lsu_oligo_sf"/>
</dbReference>
<evidence type="ECO:0000256" key="16">
    <source>
        <dbReference type="PROSITE-ProRule" id="PRU00409"/>
    </source>
</evidence>
<dbReference type="PROSITE" id="PS51855">
    <property type="entry name" value="MGS"/>
    <property type="match status" value="1"/>
</dbReference>
<dbReference type="Proteomes" id="UP000236214">
    <property type="component" value="Unassembled WGS sequence"/>
</dbReference>
<comment type="catalytic activity">
    <reaction evidence="15">
        <text>hydrogencarbonate + L-glutamine + 2 ATP + H2O = carbamoyl phosphate + L-glutamate + 2 ADP + phosphate + 2 H(+)</text>
        <dbReference type="Rhea" id="RHEA:18633"/>
        <dbReference type="ChEBI" id="CHEBI:15377"/>
        <dbReference type="ChEBI" id="CHEBI:15378"/>
        <dbReference type="ChEBI" id="CHEBI:17544"/>
        <dbReference type="ChEBI" id="CHEBI:29985"/>
        <dbReference type="ChEBI" id="CHEBI:30616"/>
        <dbReference type="ChEBI" id="CHEBI:43474"/>
        <dbReference type="ChEBI" id="CHEBI:58228"/>
        <dbReference type="ChEBI" id="CHEBI:58359"/>
        <dbReference type="ChEBI" id="CHEBI:456216"/>
        <dbReference type="EC" id="6.3.5.5"/>
    </reaction>
</comment>
<dbReference type="GO" id="GO:0005524">
    <property type="term" value="F:ATP binding"/>
    <property type="evidence" value="ECO:0007669"/>
    <property type="project" value="UniProtKB-UniRule"/>
</dbReference>
<evidence type="ECO:0000259" key="18">
    <source>
        <dbReference type="PROSITE" id="PS51855"/>
    </source>
</evidence>
<dbReference type="NCBIfam" id="TIGR01369">
    <property type="entry name" value="CPSaseII_lrg"/>
    <property type="match status" value="1"/>
</dbReference>
<feature type="domain" description="MGS-like" evidence="18">
    <location>
        <begin position="928"/>
        <end position="1058"/>
    </location>
</feature>
<evidence type="ECO:0000313" key="20">
    <source>
        <dbReference type="Proteomes" id="UP000236214"/>
    </source>
</evidence>
<comment type="similarity">
    <text evidence="3">Belongs to the CarB family.</text>
</comment>
<keyword evidence="10 16" id="KW-0067">ATP-binding</keyword>
<dbReference type="SUPFAM" id="SSF52440">
    <property type="entry name" value="PreATP-grasp domain"/>
    <property type="match status" value="2"/>
</dbReference>
<evidence type="ECO:0000256" key="6">
    <source>
        <dbReference type="ARBA" id="ARBA00022605"/>
    </source>
</evidence>
<dbReference type="Pfam" id="PF02142">
    <property type="entry name" value="MGS"/>
    <property type="match status" value="1"/>
</dbReference>
<evidence type="ECO:0000259" key="17">
    <source>
        <dbReference type="PROSITE" id="PS50975"/>
    </source>
</evidence>
<keyword evidence="11" id="KW-0460">Magnesium</keyword>
<evidence type="ECO:0000256" key="2">
    <source>
        <dbReference type="ARBA" id="ARBA00005077"/>
    </source>
</evidence>
<evidence type="ECO:0000256" key="10">
    <source>
        <dbReference type="ARBA" id="ARBA00022840"/>
    </source>
</evidence>
<dbReference type="Gene3D" id="3.40.50.1380">
    <property type="entry name" value="Methylglyoxal synthase-like domain"/>
    <property type="match status" value="1"/>
</dbReference>
<dbReference type="PANTHER" id="PTHR11405:SF53">
    <property type="entry name" value="CARBAMOYL-PHOSPHATE SYNTHASE [AMMONIA], MITOCHONDRIAL"/>
    <property type="match status" value="1"/>
</dbReference>
<keyword evidence="7" id="KW-0479">Metal-binding</keyword>
<dbReference type="FunFam" id="3.30.470.20:FF:000026">
    <property type="entry name" value="Carbamoyl-phosphate synthase large chain"/>
    <property type="match status" value="1"/>
</dbReference>
<keyword evidence="20" id="KW-1185">Reference proteome</keyword>
<dbReference type="FunFam" id="3.40.50.20:FF:000001">
    <property type="entry name" value="Carbamoyl-phosphate synthase large chain"/>
    <property type="match status" value="2"/>
</dbReference>
<dbReference type="AlphaFoldDB" id="A0A2H6CT89"/>
<keyword evidence="4" id="KW-0055">Arginine biosynthesis</keyword>
<evidence type="ECO:0000256" key="15">
    <source>
        <dbReference type="ARBA" id="ARBA00048816"/>
    </source>
</evidence>
<evidence type="ECO:0000256" key="8">
    <source>
        <dbReference type="ARBA" id="ARBA00022737"/>
    </source>
</evidence>
<dbReference type="Pfam" id="PF25596">
    <property type="entry name" value="CPSase_L_D1"/>
    <property type="match status" value="2"/>
</dbReference>